<proteinExistence type="predicted"/>
<evidence type="ECO:0000313" key="5">
    <source>
        <dbReference type="Proteomes" id="UP000324595"/>
    </source>
</evidence>
<dbReference type="InterPro" id="IPR015797">
    <property type="entry name" value="NUDIX_hydrolase-like_dom_sf"/>
</dbReference>
<dbReference type="Proteomes" id="UP000324595">
    <property type="component" value="Unassembled WGS sequence"/>
</dbReference>
<organism evidence="4 5">
    <name type="scientific">Fodinibius salinus</name>
    <dbReference type="NCBI Taxonomy" id="860790"/>
    <lineage>
        <taxon>Bacteria</taxon>
        <taxon>Pseudomonadati</taxon>
        <taxon>Balneolota</taxon>
        <taxon>Balneolia</taxon>
        <taxon>Balneolales</taxon>
        <taxon>Balneolaceae</taxon>
        <taxon>Fodinibius</taxon>
    </lineage>
</organism>
<dbReference type="InterPro" id="IPR020084">
    <property type="entry name" value="NUDIX_hydrolase_CS"/>
</dbReference>
<comment type="cofactor">
    <cofactor evidence="1">
        <name>Mg(2+)</name>
        <dbReference type="ChEBI" id="CHEBI:18420"/>
    </cofactor>
</comment>
<dbReference type="GO" id="GO:0016787">
    <property type="term" value="F:hydrolase activity"/>
    <property type="evidence" value="ECO:0007669"/>
    <property type="project" value="UniProtKB-KW"/>
</dbReference>
<dbReference type="PROSITE" id="PS00893">
    <property type="entry name" value="NUDIX_BOX"/>
    <property type="match status" value="1"/>
</dbReference>
<evidence type="ECO:0000313" key="4">
    <source>
        <dbReference type="EMBL" id="TYP95199.1"/>
    </source>
</evidence>
<dbReference type="Pfam" id="PF00293">
    <property type="entry name" value="NUDIX"/>
    <property type="match status" value="1"/>
</dbReference>
<dbReference type="RefSeq" id="WP_148897876.1">
    <property type="nucleotide sequence ID" value="NZ_VNHY01000001.1"/>
</dbReference>
<name>A0A5D3YQ76_9BACT</name>
<dbReference type="OrthoDB" id="9804563at2"/>
<feature type="domain" description="Nudix hydrolase" evidence="3">
    <location>
        <begin position="1"/>
        <end position="133"/>
    </location>
</feature>
<gene>
    <name evidence="4" type="ORF">LX73_0495</name>
</gene>
<dbReference type="PROSITE" id="PS51462">
    <property type="entry name" value="NUDIX"/>
    <property type="match status" value="1"/>
</dbReference>
<keyword evidence="5" id="KW-1185">Reference proteome</keyword>
<dbReference type="InterPro" id="IPR000086">
    <property type="entry name" value="NUDIX_hydrolase_dom"/>
</dbReference>
<dbReference type="Gene3D" id="3.90.79.10">
    <property type="entry name" value="Nucleoside Triphosphate Pyrophosphohydrolase"/>
    <property type="match status" value="1"/>
</dbReference>
<keyword evidence="2 4" id="KW-0378">Hydrolase</keyword>
<evidence type="ECO:0000256" key="1">
    <source>
        <dbReference type="ARBA" id="ARBA00001946"/>
    </source>
</evidence>
<evidence type="ECO:0000259" key="3">
    <source>
        <dbReference type="PROSITE" id="PS51462"/>
    </source>
</evidence>
<sequence>MSRLVDVYPYSIEKDQIQFLVLKRSADVRYAGQWRMVGGKVKENEEATDAAIRELKEETGLSPDIFWTIPSINQFYDQQSDTIHHIPAFGAQVNHSEQLSLNHEHREWQWVLEDDVEDYIKWPEQRRLMNLLANIVTDNEILDAWINKQ</sequence>
<reference evidence="4 5" key="1">
    <citation type="submission" date="2019-07" db="EMBL/GenBank/DDBJ databases">
        <title>Genomic Encyclopedia of Archaeal and Bacterial Type Strains, Phase II (KMG-II): from individual species to whole genera.</title>
        <authorList>
            <person name="Goeker M."/>
        </authorList>
    </citation>
    <scope>NUCLEOTIDE SEQUENCE [LARGE SCALE GENOMIC DNA]</scope>
    <source>
        <strain evidence="4 5">DSM 21935</strain>
    </source>
</reference>
<comment type="caution">
    <text evidence="4">The sequence shown here is derived from an EMBL/GenBank/DDBJ whole genome shotgun (WGS) entry which is preliminary data.</text>
</comment>
<dbReference type="AlphaFoldDB" id="A0A5D3YQ76"/>
<evidence type="ECO:0000256" key="2">
    <source>
        <dbReference type="ARBA" id="ARBA00022801"/>
    </source>
</evidence>
<dbReference type="PANTHER" id="PTHR43046:SF14">
    <property type="entry name" value="MUTT_NUDIX FAMILY PROTEIN"/>
    <property type="match status" value="1"/>
</dbReference>
<protein>
    <submittedName>
        <fullName evidence="4">dATP pyrophosphohydrolase</fullName>
    </submittedName>
</protein>
<dbReference type="EMBL" id="VNHY01000001">
    <property type="protein sequence ID" value="TYP95199.1"/>
    <property type="molecule type" value="Genomic_DNA"/>
</dbReference>
<dbReference type="PANTHER" id="PTHR43046">
    <property type="entry name" value="GDP-MANNOSE MANNOSYL HYDROLASE"/>
    <property type="match status" value="1"/>
</dbReference>
<dbReference type="SUPFAM" id="SSF55811">
    <property type="entry name" value="Nudix"/>
    <property type="match status" value="1"/>
</dbReference>
<accession>A0A5D3YQ76</accession>